<evidence type="ECO:0000313" key="2">
    <source>
        <dbReference type="WBParaSite" id="TMUE_3000010802.1"/>
    </source>
</evidence>
<dbReference type="PANTHER" id="PTHR37984">
    <property type="entry name" value="PROTEIN CBG26694"/>
    <property type="match status" value="1"/>
</dbReference>
<dbReference type="Gene3D" id="3.30.420.10">
    <property type="entry name" value="Ribonuclease H-like superfamily/Ribonuclease H"/>
    <property type="match status" value="1"/>
</dbReference>
<evidence type="ECO:0000313" key="1">
    <source>
        <dbReference type="Proteomes" id="UP000046395"/>
    </source>
</evidence>
<accession>A0A5S6QV79</accession>
<dbReference type="PANTHER" id="PTHR37984:SF12">
    <property type="entry name" value="RIBONUCLEASE H"/>
    <property type="match status" value="1"/>
</dbReference>
<dbReference type="WBParaSite" id="TMUE_3000010802.1">
    <property type="protein sequence ID" value="TMUE_3000010802.1"/>
    <property type="gene ID" value="WBGene00286567"/>
</dbReference>
<sequence>MTNLRNLARRCQFEAAPTLAERLESQLLDQFIIGMSDAETRRRILRGLKISLNELYSTALLGETVIAHSKLLDVEQVASVESKEVIRYLARLFAIHGLPDVLVSDNGTSFDSVSFRQFCSAN</sequence>
<proteinExistence type="predicted"/>
<protein>
    <submittedName>
        <fullName evidence="2">Integrase catalytic domain-containing protein</fullName>
    </submittedName>
</protein>
<dbReference type="Proteomes" id="UP000046395">
    <property type="component" value="Unassembled WGS sequence"/>
</dbReference>
<dbReference type="InterPro" id="IPR012337">
    <property type="entry name" value="RNaseH-like_sf"/>
</dbReference>
<dbReference type="InterPro" id="IPR050951">
    <property type="entry name" value="Retrovirus_Pol_polyprotein"/>
</dbReference>
<dbReference type="GO" id="GO:0003676">
    <property type="term" value="F:nucleic acid binding"/>
    <property type="evidence" value="ECO:0007669"/>
    <property type="project" value="InterPro"/>
</dbReference>
<dbReference type="AlphaFoldDB" id="A0A5S6QV79"/>
<reference evidence="2" key="1">
    <citation type="submission" date="2019-12" db="UniProtKB">
        <authorList>
            <consortium name="WormBaseParasite"/>
        </authorList>
    </citation>
    <scope>IDENTIFICATION</scope>
</reference>
<name>A0A5S6QV79_TRIMR</name>
<keyword evidence="1" id="KW-1185">Reference proteome</keyword>
<dbReference type="InterPro" id="IPR036397">
    <property type="entry name" value="RNaseH_sf"/>
</dbReference>
<dbReference type="SUPFAM" id="SSF53098">
    <property type="entry name" value="Ribonuclease H-like"/>
    <property type="match status" value="1"/>
</dbReference>
<organism evidence="1 2">
    <name type="scientific">Trichuris muris</name>
    <name type="common">Mouse whipworm</name>
    <dbReference type="NCBI Taxonomy" id="70415"/>
    <lineage>
        <taxon>Eukaryota</taxon>
        <taxon>Metazoa</taxon>
        <taxon>Ecdysozoa</taxon>
        <taxon>Nematoda</taxon>
        <taxon>Enoplea</taxon>
        <taxon>Dorylaimia</taxon>
        <taxon>Trichinellida</taxon>
        <taxon>Trichuridae</taxon>
        <taxon>Trichuris</taxon>
    </lineage>
</organism>